<gene>
    <name evidence="2" type="ORF">SAMEA104719789_00394</name>
</gene>
<accession>A0A383TVP5</accession>
<feature type="transmembrane region" description="Helical" evidence="1">
    <location>
        <begin position="78"/>
        <end position="96"/>
    </location>
</feature>
<organism evidence="2 3">
    <name type="scientific">Candidatus Ornithobacterium hominis</name>
    <dbReference type="NCBI Taxonomy" id="2497989"/>
    <lineage>
        <taxon>Bacteria</taxon>
        <taxon>Pseudomonadati</taxon>
        <taxon>Bacteroidota</taxon>
        <taxon>Flavobacteriia</taxon>
        <taxon>Flavobacteriales</taxon>
        <taxon>Weeksellaceae</taxon>
        <taxon>Ornithobacterium</taxon>
    </lineage>
</organism>
<reference evidence="2 3" key="1">
    <citation type="submission" date="2018-09" db="EMBL/GenBank/DDBJ databases">
        <authorList>
            <consortium name="Pathogen Informatics"/>
        </authorList>
    </citation>
    <scope>NUCLEOTIDE SEQUENCE [LARGE SCALE GENOMIC DNA]</scope>
    <source>
        <strain evidence="2 3">OH-22767</strain>
    </source>
</reference>
<feature type="transmembrane region" description="Helical" evidence="1">
    <location>
        <begin position="103"/>
        <end position="123"/>
    </location>
</feature>
<dbReference type="OrthoDB" id="9809859at2"/>
<protein>
    <recommendedName>
        <fullName evidence="4">Copper chaperone NosL</fullName>
    </recommendedName>
</protein>
<dbReference type="Proteomes" id="UP000262142">
    <property type="component" value="Unassembled WGS sequence"/>
</dbReference>
<evidence type="ECO:0008006" key="4">
    <source>
        <dbReference type="Google" id="ProtNLM"/>
    </source>
</evidence>
<dbReference type="AlphaFoldDB" id="A0A383TVP5"/>
<keyword evidence="1" id="KW-0472">Membrane</keyword>
<keyword evidence="3" id="KW-1185">Reference proteome</keyword>
<dbReference type="EMBL" id="UNSC01000001">
    <property type="protein sequence ID" value="SZD71298.1"/>
    <property type="molecule type" value="Genomic_DNA"/>
</dbReference>
<evidence type="ECO:0000313" key="3">
    <source>
        <dbReference type="Proteomes" id="UP000262142"/>
    </source>
</evidence>
<evidence type="ECO:0000313" key="2">
    <source>
        <dbReference type="EMBL" id="SZD71298.1"/>
    </source>
</evidence>
<sequence length="193" mass="21900">MKSKILMVLGSALLLTLFVFPLWKISLSAPQYPTRDLGMLIYIYKFEDDQPHDIKNIDILNHYVGMKEIPETIPEFKIFPIVILVMSIAGILIGIFKEKNWYLGWFIVMALCAAAGMIDFYLWEQNYGHELNPMAPIKILDDNGNILGFSPPFIGSKRILNIDAHSYPALGGVFLFIGMLLTFVAYLIAPKKK</sequence>
<keyword evidence="1" id="KW-0812">Transmembrane</keyword>
<keyword evidence="1" id="KW-1133">Transmembrane helix</keyword>
<proteinExistence type="predicted"/>
<feature type="transmembrane region" description="Helical" evidence="1">
    <location>
        <begin position="167"/>
        <end position="189"/>
    </location>
</feature>
<name>A0A383TVP5_9FLAO</name>
<evidence type="ECO:0000256" key="1">
    <source>
        <dbReference type="SAM" id="Phobius"/>
    </source>
</evidence>